<proteinExistence type="predicted"/>
<name>A0ACC1HFT4_9FUNG</name>
<keyword evidence="2" id="KW-1185">Reference proteome</keyword>
<dbReference type="Proteomes" id="UP001145114">
    <property type="component" value="Unassembled WGS sequence"/>
</dbReference>
<reference evidence="1" key="1">
    <citation type="submission" date="2022-06" db="EMBL/GenBank/DDBJ databases">
        <title>Phylogenomic reconstructions and comparative analyses of Kickxellomycotina fungi.</title>
        <authorList>
            <person name="Reynolds N.K."/>
            <person name="Stajich J.E."/>
            <person name="Barry K."/>
            <person name="Grigoriev I.V."/>
            <person name="Crous P."/>
            <person name="Smith M.E."/>
        </authorList>
    </citation>
    <scope>NUCLEOTIDE SEQUENCE</scope>
    <source>
        <strain evidence="1">RSA 2271</strain>
    </source>
</reference>
<accession>A0ACC1HFT4</accession>
<sequence>MSSSTTPDGAGPGASPSVQTLRRDLQSMRAKAINLIEALLERSHYYHHHSPDSAMVQPVVIPLATATADDSGGGGGGDSLVINGDDKIRLSHRLDSSHDPRRYGQISPESSARIAEVDSRTRPPAHSHGDIGQAGTPDSYSPPESLFECPDIYERMAVNQESPSGARQASSAYEDSPILRDHYHRHRPPSQDVLPRRLPQPPSSPLLLSPTSRTPLGPQPYAETIEEFDRLENILDDLYQGDSLPTQHSGGTPPHHWRQRAHIGVKLSKHDDNDRMSRDSGNAGGTPRRNHIRIWRASDSDATHCVKAEVGLWFPAETDAAGPATLGGTACTPKRYSTGQGDMLPFTRTPSEASDSPTQQPAYSQGSSNGMSGGVYPRGSTQASRDGLGTPLSPARGPLSSGSKLDTTRRRLIWERLEEDAAQMQDLCDKVKAMMLLAPENDLTSGSNRESSGESEHGEGSGARQPMENADPDTGPTNRHLRSPGHRAQLLRALEDRCSQLLALAGPVIREHYTASGKLVREYAGDQIFHVYPDGNVKHQQGDGRSTIYYSNGDIEVRDTARGFTKYTYAADGCTHTTFESGSEELVYPDGRIEYRGRDGSCQVHYPDGTVRVYSDHAA</sequence>
<protein>
    <submittedName>
        <fullName evidence="1">Uncharacterized protein</fullName>
    </submittedName>
</protein>
<organism evidence="1 2">
    <name type="scientific">Spiromyces aspiralis</name>
    <dbReference type="NCBI Taxonomy" id="68401"/>
    <lineage>
        <taxon>Eukaryota</taxon>
        <taxon>Fungi</taxon>
        <taxon>Fungi incertae sedis</taxon>
        <taxon>Zoopagomycota</taxon>
        <taxon>Kickxellomycotina</taxon>
        <taxon>Kickxellomycetes</taxon>
        <taxon>Kickxellales</taxon>
        <taxon>Kickxellaceae</taxon>
        <taxon>Spiromyces</taxon>
    </lineage>
</organism>
<dbReference type="EMBL" id="JAMZIH010005289">
    <property type="protein sequence ID" value="KAJ1675470.1"/>
    <property type="molecule type" value="Genomic_DNA"/>
</dbReference>
<evidence type="ECO:0000313" key="1">
    <source>
        <dbReference type="EMBL" id="KAJ1675470.1"/>
    </source>
</evidence>
<evidence type="ECO:0000313" key="2">
    <source>
        <dbReference type="Proteomes" id="UP001145114"/>
    </source>
</evidence>
<comment type="caution">
    <text evidence="1">The sequence shown here is derived from an EMBL/GenBank/DDBJ whole genome shotgun (WGS) entry which is preliminary data.</text>
</comment>
<gene>
    <name evidence="1" type="ORF">EV182_001202</name>
</gene>